<accession>A0A2X5NLV8</accession>
<protein>
    <submittedName>
        <fullName evidence="1">ATP-dependent DNA helicase DinG</fullName>
    </submittedName>
</protein>
<gene>
    <name evidence="1" type="ORF">NCTC11468_01286</name>
</gene>
<dbReference type="GO" id="GO:0004386">
    <property type="term" value="F:helicase activity"/>
    <property type="evidence" value="ECO:0007669"/>
    <property type="project" value="UniProtKB-KW"/>
</dbReference>
<keyword evidence="1" id="KW-0378">Hydrolase</keyword>
<keyword evidence="1" id="KW-0347">Helicase</keyword>
<evidence type="ECO:0000313" key="2">
    <source>
        <dbReference type="Proteomes" id="UP000248758"/>
    </source>
</evidence>
<dbReference type="EMBL" id="LS483499">
    <property type="protein sequence ID" value="SQK74066.1"/>
    <property type="molecule type" value="Genomic_DNA"/>
</dbReference>
<keyword evidence="1" id="KW-0067">ATP-binding</keyword>
<evidence type="ECO:0000313" key="1">
    <source>
        <dbReference type="EMBL" id="SQK74066.1"/>
    </source>
</evidence>
<organism evidence="1 2">
    <name type="scientific">Tatumella ptyseos</name>
    <dbReference type="NCBI Taxonomy" id="82987"/>
    <lineage>
        <taxon>Bacteria</taxon>
        <taxon>Pseudomonadati</taxon>
        <taxon>Pseudomonadota</taxon>
        <taxon>Gammaproteobacteria</taxon>
        <taxon>Enterobacterales</taxon>
        <taxon>Erwiniaceae</taxon>
        <taxon>Tatumella</taxon>
    </lineage>
</organism>
<dbReference type="KEGG" id="tpty:NCTC11468_01286"/>
<reference evidence="1 2" key="1">
    <citation type="submission" date="2018-06" db="EMBL/GenBank/DDBJ databases">
        <authorList>
            <consortium name="Pathogen Informatics"/>
            <person name="Doyle S."/>
        </authorList>
    </citation>
    <scope>NUCLEOTIDE SEQUENCE [LARGE SCALE GENOMIC DNA]</scope>
    <source>
        <strain evidence="1 2">NCTC11468</strain>
    </source>
</reference>
<dbReference type="AlphaFoldDB" id="A0A2X5NLV8"/>
<proteinExistence type="predicted"/>
<dbReference type="Proteomes" id="UP000248758">
    <property type="component" value="Chromosome 1"/>
</dbReference>
<sequence length="64" mass="7328">MVLTPALKLQIGEWYKLLQTQVADFIPRLPQRQMIAEVAKTLAGEDDRHLVIEARPVSVKPFRT</sequence>
<keyword evidence="1" id="KW-0547">Nucleotide-binding</keyword>
<name>A0A2X5NLV8_9GAMM</name>